<dbReference type="OrthoDB" id="5238925at2759"/>
<evidence type="ECO:0000256" key="1">
    <source>
        <dbReference type="SAM" id="MobiDB-lite"/>
    </source>
</evidence>
<name>A0A423WVX9_9PEZI</name>
<gene>
    <name evidence="2" type="ORF">VPNG_06872</name>
</gene>
<evidence type="ECO:0000313" key="2">
    <source>
        <dbReference type="EMBL" id="ROW07632.1"/>
    </source>
</evidence>
<dbReference type="InParanoid" id="A0A423WVX9"/>
<feature type="compositionally biased region" description="Basic and acidic residues" evidence="1">
    <location>
        <begin position="8"/>
        <end position="21"/>
    </location>
</feature>
<feature type="compositionally biased region" description="Polar residues" evidence="1">
    <location>
        <begin position="196"/>
        <end position="227"/>
    </location>
</feature>
<reference evidence="2 3" key="1">
    <citation type="submission" date="2015-09" db="EMBL/GenBank/DDBJ databases">
        <title>Host preference determinants of Valsa canker pathogens revealed by comparative genomics.</title>
        <authorList>
            <person name="Yin Z."/>
            <person name="Huang L."/>
        </authorList>
    </citation>
    <scope>NUCLEOTIDE SEQUENCE [LARGE SCALE GENOMIC DNA]</scope>
    <source>
        <strain evidence="2 3">SXYLt</strain>
    </source>
</reference>
<comment type="caution">
    <text evidence="2">The sequence shown here is derived from an EMBL/GenBank/DDBJ whole genome shotgun (WGS) entry which is preliminary data.</text>
</comment>
<protein>
    <submittedName>
        <fullName evidence="2">Uncharacterized protein</fullName>
    </submittedName>
</protein>
<feature type="region of interest" description="Disordered" evidence="1">
    <location>
        <begin position="170"/>
        <end position="254"/>
    </location>
</feature>
<dbReference type="Proteomes" id="UP000285146">
    <property type="component" value="Unassembled WGS sequence"/>
</dbReference>
<keyword evidence="3" id="KW-1185">Reference proteome</keyword>
<feature type="compositionally biased region" description="Polar residues" evidence="1">
    <location>
        <begin position="128"/>
        <end position="152"/>
    </location>
</feature>
<accession>A0A423WVX9</accession>
<dbReference type="EMBL" id="LKEB01000037">
    <property type="protein sequence ID" value="ROW07632.1"/>
    <property type="molecule type" value="Genomic_DNA"/>
</dbReference>
<feature type="region of interest" description="Disordered" evidence="1">
    <location>
        <begin position="1"/>
        <end position="21"/>
    </location>
</feature>
<dbReference type="AlphaFoldDB" id="A0A423WVX9"/>
<evidence type="ECO:0000313" key="3">
    <source>
        <dbReference type="Proteomes" id="UP000285146"/>
    </source>
</evidence>
<organism evidence="2 3">
    <name type="scientific">Cytospora leucostoma</name>
    <dbReference type="NCBI Taxonomy" id="1230097"/>
    <lineage>
        <taxon>Eukaryota</taxon>
        <taxon>Fungi</taxon>
        <taxon>Dikarya</taxon>
        <taxon>Ascomycota</taxon>
        <taxon>Pezizomycotina</taxon>
        <taxon>Sordariomycetes</taxon>
        <taxon>Sordariomycetidae</taxon>
        <taxon>Diaporthales</taxon>
        <taxon>Cytosporaceae</taxon>
        <taxon>Cytospora</taxon>
    </lineage>
</organism>
<feature type="region of interest" description="Disordered" evidence="1">
    <location>
        <begin position="40"/>
        <end position="158"/>
    </location>
</feature>
<sequence>MSSISSNQRHEDNDSSDKYEQLEGLLHQVFVLAGEIAEDKAQQRTRSDGQLPGECIVLRKEATGPVPTGTEQQTIEHILPETSSFLDEIEEEENGSQGPSAAPSVQEPFSPGTLALSLDAIVEDDTGTEGSFNDSGSNTSLASPRSPETPNKNHALLSIEEVQEYDTIAQHGSSLNLRTAAESSIGHERRAPPPSKATNTQAPASPQSCPASDNHTSSCQIPGSSELTLDMPQSPGAGREDHYDTTDGAYHSPPSRWRVRIVPVTKSCSPTDGSLSSISPTLVKLEAVFPYRSFVDSKAASSPAWSREDSYIIIGRPPVHASPGRPQSQHYG</sequence>
<proteinExistence type="predicted"/>
<feature type="compositionally biased region" description="Polar residues" evidence="1">
    <location>
        <begin position="69"/>
        <end position="85"/>
    </location>
</feature>